<feature type="domain" description="DUF6699" evidence="2">
    <location>
        <begin position="116"/>
        <end position="253"/>
    </location>
</feature>
<reference evidence="4" key="2">
    <citation type="submission" date="2015-01" db="EMBL/GenBank/DDBJ databases">
        <title>Evolutionary Origins and Diversification of the Mycorrhizal Mutualists.</title>
        <authorList>
            <consortium name="DOE Joint Genome Institute"/>
            <consortium name="Mycorrhizal Genomics Consortium"/>
            <person name="Kohler A."/>
            <person name="Kuo A."/>
            <person name="Nagy L.G."/>
            <person name="Floudas D."/>
            <person name="Copeland A."/>
            <person name="Barry K.W."/>
            <person name="Cichocki N."/>
            <person name="Veneault-Fourrey C."/>
            <person name="LaButti K."/>
            <person name="Lindquist E.A."/>
            <person name="Lipzen A."/>
            <person name="Lundell T."/>
            <person name="Morin E."/>
            <person name="Murat C."/>
            <person name="Riley R."/>
            <person name="Ohm R."/>
            <person name="Sun H."/>
            <person name="Tunlid A."/>
            <person name="Henrissat B."/>
            <person name="Grigoriev I.V."/>
            <person name="Hibbett D.S."/>
            <person name="Martin F."/>
        </authorList>
    </citation>
    <scope>NUCLEOTIDE SEQUENCE [LARGE SCALE GENOMIC DNA]</scope>
    <source>
        <strain evidence="4">UH-Slu-Lm8-n1</strain>
    </source>
</reference>
<proteinExistence type="predicted"/>
<name>A0A0D0AUP7_9AGAM</name>
<dbReference type="EMBL" id="KN835607">
    <property type="protein sequence ID" value="KIK35598.1"/>
    <property type="molecule type" value="Genomic_DNA"/>
</dbReference>
<evidence type="ECO:0000256" key="1">
    <source>
        <dbReference type="SAM" id="MobiDB-lite"/>
    </source>
</evidence>
<dbReference type="OrthoDB" id="2783256at2759"/>
<protein>
    <recommendedName>
        <fullName evidence="2">DUF6699 domain-containing protein</fullName>
    </recommendedName>
</protein>
<dbReference type="Proteomes" id="UP000054485">
    <property type="component" value="Unassembled WGS sequence"/>
</dbReference>
<gene>
    <name evidence="3" type="ORF">CY34DRAFT_812025</name>
</gene>
<feature type="compositionally biased region" description="Low complexity" evidence="1">
    <location>
        <begin position="61"/>
        <end position="84"/>
    </location>
</feature>
<dbReference type="HOGENOM" id="CLU_085813_0_0_1"/>
<dbReference type="Pfam" id="PF20415">
    <property type="entry name" value="DUF6699"/>
    <property type="match status" value="1"/>
</dbReference>
<organism evidence="3 4">
    <name type="scientific">Suillus luteus UH-Slu-Lm8-n1</name>
    <dbReference type="NCBI Taxonomy" id="930992"/>
    <lineage>
        <taxon>Eukaryota</taxon>
        <taxon>Fungi</taxon>
        <taxon>Dikarya</taxon>
        <taxon>Basidiomycota</taxon>
        <taxon>Agaricomycotina</taxon>
        <taxon>Agaricomycetes</taxon>
        <taxon>Agaricomycetidae</taxon>
        <taxon>Boletales</taxon>
        <taxon>Suillineae</taxon>
        <taxon>Suillaceae</taxon>
        <taxon>Suillus</taxon>
    </lineage>
</organism>
<evidence type="ECO:0000259" key="2">
    <source>
        <dbReference type="Pfam" id="PF20415"/>
    </source>
</evidence>
<keyword evidence="4" id="KW-1185">Reference proteome</keyword>
<dbReference type="InterPro" id="IPR046522">
    <property type="entry name" value="DUF6699"/>
</dbReference>
<evidence type="ECO:0000313" key="4">
    <source>
        <dbReference type="Proteomes" id="UP000054485"/>
    </source>
</evidence>
<accession>A0A0D0AUP7</accession>
<dbReference type="InParanoid" id="A0A0D0AUP7"/>
<feature type="region of interest" description="Disordered" evidence="1">
    <location>
        <begin position="60"/>
        <end position="89"/>
    </location>
</feature>
<reference evidence="3 4" key="1">
    <citation type="submission" date="2014-04" db="EMBL/GenBank/DDBJ databases">
        <authorList>
            <consortium name="DOE Joint Genome Institute"/>
            <person name="Kuo A."/>
            <person name="Ruytinx J."/>
            <person name="Rineau F."/>
            <person name="Colpaert J."/>
            <person name="Kohler A."/>
            <person name="Nagy L.G."/>
            <person name="Floudas D."/>
            <person name="Copeland A."/>
            <person name="Barry K.W."/>
            <person name="Cichocki N."/>
            <person name="Veneault-Fourrey C."/>
            <person name="LaButti K."/>
            <person name="Lindquist E.A."/>
            <person name="Lipzen A."/>
            <person name="Lundell T."/>
            <person name="Morin E."/>
            <person name="Murat C."/>
            <person name="Sun H."/>
            <person name="Tunlid A."/>
            <person name="Henrissat B."/>
            <person name="Grigoriev I.V."/>
            <person name="Hibbett D.S."/>
            <person name="Martin F."/>
            <person name="Nordberg H.P."/>
            <person name="Cantor M.N."/>
            <person name="Hua S.X."/>
        </authorList>
    </citation>
    <scope>NUCLEOTIDE SEQUENCE [LARGE SCALE GENOMIC DNA]</scope>
    <source>
        <strain evidence="3 4">UH-Slu-Lm8-n1</strain>
    </source>
</reference>
<dbReference type="STRING" id="930992.A0A0D0AUP7"/>
<evidence type="ECO:0000313" key="3">
    <source>
        <dbReference type="EMBL" id="KIK35598.1"/>
    </source>
</evidence>
<sequence>MDPFVLLSTSHTVLFSDDYRPPSAILELANTRAQSPTPTTTDTITMPGKHVHFNEENIFYSPTPSESTPSPTLSESSLPSSSGPTTPPQLRELFMHLGPVAIHPILAYHPYVFPVNYNVSYPPVTASANIRASPINLDSYCLAEPATNPPIPVLTLQNDLLPWRCEIRASTSHYVTVEDVLVQLYRFLRIPGTREEFKAAPSQRIRDAISETYHNRCLRASSAEDYEEEKRKGLKRVDFLMGRTTFMGLSSTKLGPDAWVLNLQ</sequence>
<dbReference type="AlphaFoldDB" id="A0A0D0AUP7"/>